<name>A0A5J5GLE5_9RHOB</name>
<dbReference type="PANTHER" id="PTHR22911">
    <property type="entry name" value="ACYL-MALONYL CONDENSING ENZYME-RELATED"/>
    <property type="match status" value="1"/>
</dbReference>
<feature type="transmembrane region" description="Helical" evidence="1">
    <location>
        <begin position="147"/>
        <end position="164"/>
    </location>
</feature>
<feature type="transmembrane region" description="Helical" evidence="1">
    <location>
        <begin position="123"/>
        <end position="141"/>
    </location>
</feature>
<dbReference type="AlphaFoldDB" id="A0A5J5GLE5"/>
<keyword evidence="1" id="KW-0472">Membrane</keyword>
<dbReference type="Gene3D" id="1.10.3730.20">
    <property type="match status" value="1"/>
</dbReference>
<dbReference type="RefSeq" id="WP_150444598.1">
    <property type="nucleotide sequence ID" value="NZ_VYQE01000002.1"/>
</dbReference>
<dbReference type="Proteomes" id="UP000326554">
    <property type="component" value="Unassembled WGS sequence"/>
</dbReference>
<dbReference type="EMBL" id="VYQE01000002">
    <property type="protein sequence ID" value="KAA9009065.1"/>
    <property type="molecule type" value="Genomic_DNA"/>
</dbReference>
<keyword evidence="4" id="KW-1185">Reference proteome</keyword>
<dbReference type="InterPro" id="IPR037185">
    <property type="entry name" value="EmrE-like"/>
</dbReference>
<feature type="domain" description="EamA" evidence="2">
    <location>
        <begin position="5"/>
        <end position="137"/>
    </location>
</feature>
<feature type="transmembrane region" description="Helical" evidence="1">
    <location>
        <begin position="240"/>
        <end position="256"/>
    </location>
</feature>
<sequence length="298" mass="31106">MDNLRGALFMTLAMAGFAVEDAFIKALSTAIPTGQVMMLIGAGGLLAYWILLAVRRQKLFTRALLSPAVLFRNLCELLGTLGYVLAFTLGDLSTASAILQAVPLAVVMGAAVFLGETVGWRRWTAVGLGFLGVLIVMRPGAQGFDPATLWALLGVAGLSARDLATRRIPAGVPSMQLSATAFAVIVPAGAVMLIVGGDDLVTPSPMILAGVAGTLLVGMIAYSTIVAATRIGEMSVIAPFRYSRILFALVIAAVFFGERPDAATYAGAALIVGSGLYAFWREAQLKRRTASLARGATL</sequence>
<dbReference type="GO" id="GO:0016020">
    <property type="term" value="C:membrane"/>
    <property type="evidence" value="ECO:0007669"/>
    <property type="project" value="InterPro"/>
</dbReference>
<evidence type="ECO:0000313" key="4">
    <source>
        <dbReference type="Proteomes" id="UP000326554"/>
    </source>
</evidence>
<evidence type="ECO:0000313" key="3">
    <source>
        <dbReference type="EMBL" id="KAA9009065.1"/>
    </source>
</evidence>
<feature type="transmembrane region" description="Helical" evidence="1">
    <location>
        <begin position="262"/>
        <end position="280"/>
    </location>
</feature>
<comment type="caution">
    <text evidence="3">The sequence shown here is derived from an EMBL/GenBank/DDBJ whole genome shotgun (WGS) entry which is preliminary data.</text>
</comment>
<protein>
    <submittedName>
        <fullName evidence="3">DMT family transporter</fullName>
    </submittedName>
</protein>
<keyword evidence="1" id="KW-0812">Transmembrane</keyword>
<feature type="transmembrane region" description="Helical" evidence="1">
    <location>
        <begin position="92"/>
        <end position="114"/>
    </location>
</feature>
<feature type="transmembrane region" description="Helical" evidence="1">
    <location>
        <begin position="207"/>
        <end position="228"/>
    </location>
</feature>
<dbReference type="SUPFAM" id="SSF103481">
    <property type="entry name" value="Multidrug resistance efflux transporter EmrE"/>
    <property type="match status" value="2"/>
</dbReference>
<gene>
    <name evidence="3" type="ORF">F3S47_07360</name>
</gene>
<feature type="transmembrane region" description="Helical" evidence="1">
    <location>
        <begin position="32"/>
        <end position="52"/>
    </location>
</feature>
<feature type="domain" description="EamA" evidence="2">
    <location>
        <begin position="148"/>
        <end position="274"/>
    </location>
</feature>
<organism evidence="3 4">
    <name type="scientific">Histidinibacterium aquaticum</name>
    <dbReference type="NCBI Taxonomy" id="2613962"/>
    <lineage>
        <taxon>Bacteria</taxon>
        <taxon>Pseudomonadati</taxon>
        <taxon>Pseudomonadota</taxon>
        <taxon>Alphaproteobacteria</taxon>
        <taxon>Rhodobacterales</taxon>
        <taxon>Paracoccaceae</taxon>
        <taxon>Histidinibacterium</taxon>
    </lineage>
</organism>
<dbReference type="InterPro" id="IPR000620">
    <property type="entry name" value="EamA_dom"/>
</dbReference>
<keyword evidence="1" id="KW-1133">Transmembrane helix</keyword>
<evidence type="ECO:0000259" key="2">
    <source>
        <dbReference type="Pfam" id="PF00892"/>
    </source>
</evidence>
<feature type="transmembrane region" description="Helical" evidence="1">
    <location>
        <begin position="176"/>
        <end position="195"/>
    </location>
</feature>
<dbReference type="Pfam" id="PF00892">
    <property type="entry name" value="EamA"/>
    <property type="match status" value="2"/>
</dbReference>
<evidence type="ECO:0000256" key="1">
    <source>
        <dbReference type="SAM" id="Phobius"/>
    </source>
</evidence>
<feature type="transmembrane region" description="Helical" evidence="1">
    <location>
        <begin position="64"/>
        <end position="86"/>
    </location>
</feature>
<reference evidence="3 4" key="1">
    <citation type="submission" date="2019-09" db="EMBL/GenBank/DDBJ databases">
        <authorList>
            <person name="Park J.-S."/>
            <person name="Choi H.-J."/>
        </authorList>
    </citation>
    <scope>NUCLEOTIDE SEQUENCE [LARGE SCALE GENOMIC DNA]</scope>
    <source>
        <strain evidence="3 4">176SS1-4</strain>
    </source>
</reference>
<dbReference type="PANTHER" id="PTHR22911:SF135">
    <property type="entry name" value="BLR4310 PROTEIN"/>
    <property type="match status" value="1"/>
</dbReference>
<accession>A0A5J5GLE5</accession>
<proteinExistence type="predicted"/>